<keyword evidence="2" id="KW-0863">Zinc-finger</keyword>
<accession>A0ABT5JYW8</accession>
<dbReference type="Pfam" id="PF14447">
    <property type="entry name" value="Prok-RING_4"/>
    <property type="match status" value="1"/>
</dbReference>
<keyword evidence="3" id="KW-0862">Zinc</keyword>
<sequence>MIPEFSPLHTLFLRRQATLFVDAGGETLPASLMEAFDINLAAIGYAVSTRLRARLQSLPAQHLSAIQAGIRAVVLEDVGANHVHMPLFRQFPDNIPDDTFELWCRKVLSHFMQAQDQPCLHCGRTGTTHVLNPCRHVVCDACYDGANYSACPVCERHVDRNNAFFKPAPGLTLPKETVRLKLLDLGASLDDAAQELLLALCTRKQALSPVDRDALLVLLRAYGLRALPWLPDEIPVRENIALVFGTLLQDADPAAVMAAAARHMGTANDVLRLVAAYSGADPSLQGHTELRKRAVAEIRHLPKYQNWFTADSYWSRQSSIDLPVRLFRFKVAKLGRPLRRALLAFMENLRPDSLTEDMLRHRSYWVWLGEFLHPGEYRQRYPQVALAFDIVRTKAPDGTPAPVFRNYYAQLELAAARQDPRAMTALLRQRPGELARRFDHALRVADADGPAVDELMAAFARAAPRFATPVLLTLRALLPTRAAPAATRIFWPKGKVSKGVFRPDHRAPLSDEAIRRAVAAVETVLLERFAALPPFDDFLIDTALQDIVAPFNERSASRSAIQLPRGSTLAVAAGKTARLFLHWCEPEKGGSRTDLDLSVGFYDEQWQHQGTCSYYQHKFLAADGQAIATSAGDLQDAPFPEGATEFIDLDCELARREGVRYAVAVLNNYNGMAFEDLERAFAGVMFRDDVHGEHFDPRSVELKFDLQGGNGIFMPMVFDLRENRLHWLDVYSQGEFAFNNVATSNSAITTICPAMMGYFGSGVRTSMYDLALLHAAARGGRVVLRGAGAMRAVARHDGEDNLAFLERLRGGAGQRLEHYRPAPQRPVFAALLTADVELPAQSAVYALKAGIAAATLSAADLIA</sequence>
<proteinExistence type="predicted"/>
<dbReference type="PROSITE" id="PS00518">
    <property type="entry name" value="ZF_RING_1"/>
    <property type="match status" value="1"/>
</dbReference>
<dbReference type="CDD" id="cd16528">
    <property type="entry name" value="RING-HC_prokRING"/>
    <property type="match status" value="1"/>
</dbReference>
<comment type="caution">
    <text evidence="5">The sequence shown here is derived from an EMBL/GenBank/DDBJ whole genome shotgun (WGS) entry which is preliminary data.</text>
</comment>
<evidence type="ECO:0000259" key="4">
    <source>
        <dbReference type="PROSITE" id="PS50089"/>
    </source>
</evidence>
<keyword evidence="1" id="KW-0479">Metal-binding</keyword>
<feature type="domain" description="RING-type" evidence="4">
    <location>
        <begin position="119"/>
        <end position="155"/>
    </location>
</feature>
<evidence type="ECO:0000256" key="3">
    <source>
        <dbReference type="ARBA" id="ARBA00022833"/>
    </source>
</evidence>
<evidence type="ECO:0000256" key="1">
    <source>
        <dbReference type="ARBA" id="ARBA00022723"/>
    </source>
</evidence>
<dbReference type="Proteomes" id="UP001221208">
    <property type="component" value="Unassembled WGS sequence"/>
</dbReference>
<evidence type="ECO:0000313" key="5">
    <source>
        <dbReference type="EMBL" id="MDC8757928.1"/>
    </source>
</evidence>
<evidence type="ECO:0000256" key="2">
    <source>
        <dbReference type="ARBA" id="ARBA00022771"/>
    </source>
</evidence>
<name>A0ABT5JYW8_9BURK</name>
<dbReference type="Gene3D" id="3.30.40.10">
    <property type="entry name" value="Zinc/RING finger domain, C3HC4 (zinc finger)"/>
    <property type="match status" value="1"/>
</dbReference>
<gene>
    <name evidence="5" type="ORF">OIK44_10035</name>
</gene>
<organism evidence="5 6">
    <name type="scientific">Janthinobacterium fluminis</name>
    <dbReference type="NCBI Taxonomy" id="2987524"/>
    <lineage>
        <taxon>Bacteria</taxon>
        <taxon>Pseudomonadati</taxon>
        <taxon>Pseudomonadota</taxon>
        <taxon>Betaproteobacteria</taxon>
        <taxon>Burkholderiales</taxon>
        <taxon>Oxalobacteraceae</taxon>
        <taxon>Janthinobacterium</taxon>
    </lineage>
</organism>
<evidence type="ECO:0000313" key="6">
    <source>
        <dbReference type="Proteomes" id="UP001221208"/>
    </source>
</evidence>
<dbReference type="InterPro" id="IPR001841">
    <property type="entry name" value="Znf_RING"/>
</dbReference>
<dbReference type="PANTHER" id="PTHR32097:SF18">
    <property type="entry name" value="RING-TYPE DOMAIN-CONTAINING PROTEIN"/>
    <property type="match status" value="1"/>
</dbReference>
<keyword evidence="6" id="KW-1185">Reference proteome</keyword>
<dbReference type="RefSeq" id="WP_273670605.1">
    <property type="nucleotide sequence ID" value="NZ_JAQQXR010000003.1"/>
</dbReference>
<reference evidence="5 6" key="1">
    <citation type="submission" date="2022-10" db="EMBL/GenBank/DDBJ databases">
        <title>Janthinobacterium sp. hw3 Genome sequencing.</title>
        <authorList>
            <person name="Park S."/>
        </authorList>
    </citation>
    <scope>NUCLEOTIDE SEQUENCE [LARGE SCALE GENOMIC DNA]</scope>
    <source>
        <strain evidence="6">hw3</strain>
    </source>
</reference>
<dbReference type="NCBIfam" id="NF041916">
    <property type="entry name" value="RING_SCO0854"/>
    <property type="match status" value="1"/>
</dbReference>
<dbReference type="PANTHER" id="PTHR32097">
    <property type="entry name" value="CAMP-BINDING PROTEIN 1-RELATED"/>
    <property type="match status" value="1"/>
</dbReference>
<protein>
    <recommendedName>
        <fullName evidence="4">RING-type domain-containing protein</fullName>
    </recommendedName>
</protein>
<dbReference type="PROSITE" id="PS50089">
    <property type="entry name" value="ZF_RING_2"/>
    <property type="match status" value="1"/>
</dbReference>
<dbReference type="InterPro" id="IPR013083">
    <property type="entry name" value="Znf_RING/FYVE/PHD"/>
</dbReference>
<dbReference type="EMBL" id="JAQQXR010000003">
    <property type="protein sequence ID" value="MDC8757928.1"/>
    <property type="molecule type" value="Genomic_DNA"/>
</dbReference>
<dbReference type="SUPFAM" id="SSF57850">
    <property type="entry name" value="RING/U-box"/>
    <property type="match status" value="1"/>
</dbReference>
<dbReference type="InterPro" id="IPR051324">
    <property type="entry name" value="Stress/Tellurium_Resist"/>
</dbReference>
<dbReference type="InterPro" id="IPR017907">
    <property type="entry name" value="Znf_RING_CS"/>
</dbReference>